<accession>A0A0D9QER4</accession>
<evidence type="ECO:0000259" key="2">
    <source>
        <dbReference type="Pfam" id="PF12319"/>
    </source>
</evidence>
<dbReference type="OMA" id="KIVTWIM"/>
<sequence>MEPYYKEVYDYVPSTTPSAPTETQTTPSAPNMSDPITTSTYTLSEKPTTNDGPSSDMPTYDSQPNPQISIPSSTPTFTPLDGSNTQSHNWSPMYPHTNSYNGQMNYGYPTHMSPPNGISSPFSPSYSYGNMPNQMRNQMYNPQGPQLMGRSRGSYNMLPNNNSTSSGSNFLSSIMSSLMYLFSSTSVLLSNITRPSTNVPSLQFNPTPAIEYHPRYLGRTEEWKDNEWKNWMHKLEGEWIDFNNTIEREKGKWINAKEKDWEEFIQFMDNKWMHYNVDLERDVKSDILKKSLTLDEEEWKEWIKTEGKDLMERDLRNWITNNESYLDVWSVKEWLKWKNQKIVTWIMTDWKCEEDEYWSKWEESWAKNPNVQDRTSWLNWRERLNKEMVQWNSWVMMKEQHIRENRSNIWSKWKSDKHVLFNLWMDSFINRWIHEKQWFVWVRERNHLRSRDRYLRYK</sequence>
<feature type="region of interest" description="Disordered" evidence="1">
    <location>
        <begin position="1"/>
        <end position="94"/>
    </location>
</feature>
<feature type="compositionally biased region" description="Polar residues" evidence="1">
    <location>
        <begin position="81"/>
        <end position="94"/>
    </location>
</feature>
<dbReference type="Proteomes" id="UP000054561">
    <property type="component" value="Unassembled WGS sequence"/>
</dbReference>
<gene>
    <name evidence="3" type="ORF">AK88_04811</name>
</gene>
<dbReference type="AlphaFoldDB" id="A0A0D9QER4"/>
<keyword evidence="4" id="KW-1185">Reference proteome</keyword>
<reference evidence="3 4" key="1">
    <citation type="submission" date="2014-03" db="EMBL/GenBank/DDBJ databases">
        <title>The Genome Sequence of Plasmodium fragile nilgiri.</title>
        <authorList>
            <consortium name="The Broad Institute Genomics Platform"/>
            <consortium name="The Broad Institute Genome Sequencing Center for Infectious Disease"/>
            <person name="Neafsey D."/>
            <person name="Duraisingh M."/>
            <person name="Young S.K."/>
            <person name="Zeng Q."/>
            <person name="Gargeya S."/>
            <person name="Abouelleil A."/>
            <person name="Alvarado L."/>
            <person name="Chapman S.B."/>
            <person name="Gainer-Dewar J."/>
            <person name="Goldberg J."/>
            <person name="Griggs A."/>
            <person name="Gujja S."/>
            <person name="Hansen M."/>
            <person name="Howarth C."/>
            <person name="Imamovic A."/>
            <person name="Larimer J."/>
            <person name="Pearson M."/>
            <person name="Poon T.W."/>
            <person name="Priest M."/>
            <person name="Roberts A."/>
            <person name="Saif S."/>
            <person name="Shea T."/>
            <person name="Sykes S."/>
            <person name="Wortman J."/>
            <person name="Nusbaum C."/>
            <person name="Birren B."/>
        </authorList>
    </citation>
    <scope>NUCLEOTIDE SEQUENCE [LARGE SCALE GENOMIC DNA]</scope>
    <source>
        <strain evidence="4">nilgiri</strain>
    </source>
</reference>
<organism evidence="3 4">
    <name type="scientific">Plasmodium fragile</name>
    <dbReference type="NCBI Taxonomy" id="5857"/>
    <lineage>
        <taxon>Eukaryota</taxon>
        <taxon>Sar</taxon>
        <taxon>Alveolata</taxon>
        <taxon>Apicomplexa</taxon>
        <taxon>Aconoidasida</taxon>
        <taxon>Haemosporida</taxon>
        <taxon>Plasmodiidae</taxon>
        <taxon>Plasmodium</taxon>
        <taxon>Plasmodium (Plasmodium)</taxon>
    </lineage>
</organism>
<dbReference type="EMBL" id="KQ001720">
    <property type="protein sequence ID" value="KJP85545.1"/>
    <property type="molecule type" value="Genomic_DNA"/>
</dbReference>
<feature type="compositionally biased region" description="Low complexity" evidence="1">
    <location>
        <begin position="13"/>
        <end position="30"/>
    </location>
</feature>
<evidence type="ECO:0000313" key="3">
    <source>
        <dbReference type="EMBL" id="KJP85545.1"/>
    </source>
</evidence>
<protein>
    <recommendedName>
        <fullName evidence="2">Tryptophan/threonine-rich plasmodium antigen C-terminal domain-containing protein</fullName>
    </recommendedName>
</protein>
<feature type="domain" description="Tryptophan/threonine-rich plasmodium antigen C-terminal" evidence="2">
    <location>
        <begin position="227"/>
        <end position="441"/>
    </location>
</feature>
<evidence type="ECO:0000256" key="1">
    <source>
        <dbReference type="SAM" id="MobiDB-lite"/>
    </source>
</evidence>
<dbReference type="VEuPathDB" id="PlasmoDB:AK88_04811"/>
<dbReference type="RefSeq" id="XP_012337838.1">
    <property type="nucleotide sequence ID" value="XM_012482415.1"/>
</dbReference>
<feature type="compositionally biased region" description="Polar residues" evidence="1">
    <location>
        <begin position="34"/>
        <end position="61"/>
    </location>
</feature>
<dbReference type="InterPro" id="IPR022089">
    <property type="entry name" value="Plasmodium-antigen_C"/>
</dbReference>
<dbReference type="Pfam" id="PF12319">
    <property type="entry name" value="TryThrA_C"/>
    <property type="match status" value="1"/>
</dbReference>
<dbReference type="OrthoDB" id="370547at2759"/>
<proteinExistence type="predicted"/>
<name>A0A0D9QER4_PLAFR</name>
<dbReference type="GeneID" id="24270125"/>
<feature type="compositionally biased region" description="Low complexity" evidence="1">
    <location>
        <begin position="62"/>
        <end position="76"/>
    </location>
</feature>
<evidence type="ECO:0000313" key="4">
    <source>
        <dbReference type="Proteomes" id="UP000054561"/>
    </source>
</evidence>